<evidence type="ECO:0000259" key="1">
    <source>
        <dbReference type="PROSITE" id="PS50995"/>
    </source>
</evidence>
<dbReference type="InterPro" id="IPR036388">
    <property type="entry name" value="WH-like_DNA-bd_sf"/>
</dbReference>
<evidence type="ECO:0000313" key="3">
    <source>
        <dbReference type="Proteomes" id="UP000255469"/>
    </source>
</evidence>
<proteinExistence type="predicted"/>
<gene>
    <name evidence="2" type="ORF">NCTC13067_00979</name>
</gene>
<dbReference type="InterPro" id="IPR011991">
    <property type="entry name" value="ArsR-like_HTH"/>
</dbReference>
<dbReference type="GO" id="GO:0006950">
    <property type="term" value="P:response to stress"/>
    <property type="evidence" value="ECO:0007669"/>
    <property type="project" value="TreeGrafter"/>
</dbReference>
<dbReference type="EMBL" id="UGTM01000001">
    <property type="protein sequence ID" value="SUB87313.1"/>
    <property type="molecule type" value="Genomic_DNA"/>
</dbReference>
<dbReference type="PANTHER" id="PTHR33164">
    <property type="entry name" value="TRANSCRIPTIONAL REGULATOR, MARR FAMILY"/>
    <property type="match status" value="1"/>
</dbReference>
<dbReference type="AlphaFoldDB" id="A0A379E3N1"/>
<dbReference type="InterPro" id="IPR000835">
    <property type="entry name" value="HTH_MarR-typ"/>
</dbReference>
<dbReference type="SMART" id="SM00347">
    <property type="entry name" value="HTH_MARR"/>
    <property type="match status" value="1"/>
</dbReference>
<feature type="domain" description="HTH marR-type" evidence="1">
    <location>
        <begin position="1"/>
        <end position="126"/>
    </location>
</feature>
<sequence>MDNHCINRIRDIFRSIMAFEGSLQRQLGLNINETMLLCLLSEHDGPMLAGEISDKMGLTRSNTSKVIAALERASLIRRRACSQDGRCQRFHITRRGMEKLEQLHCESICVPDELKDMMQVQVHDTL</sequence>
<dbReference type="GO" id="GO:0003700">
    <property type="term" value="F:DNA-binding transcription factor activity"/>
    <property type="evidence" value="ECO:0007669"/>
    <property type="project" value="InterPro"/>
</dbReference>
<dbReference type="PROSITE" id="PS50995">
    <property type="entry name" value="HTH_MARR_2"/>
    <property type="match status" value="1"/>
</dbReference>
<dbReference type="Pfam" id="PF01047">
    <property type="entry name" value="MarR"/>
    <property type="match status" value="1"/>
</dbReference>
<dbReference type="InterPro" id="IPR036390">
    <property type="entry name" value="WH_DNA-bd_sf"/>
</dbReference>
<dbReference type="Proteomes" id="UP000255469">
    <property type="component" value="Unassembled WGS sequence"/>
</dbReference>
<accession>A0A379E3N1</accession>
<reference evidence="2 3" key="1">
    <citation type="submission" date="2018-06" db="EMBL/GenBank/DDBJ databases">
        <authorList>
            <consortium name="Pathogen Informatics"/>
            <person name="Doyle S."/>
        </authorList>
    </citation>
    <scope>NUCLEOTIDE SEQUENCE [LARGE SCALE GENOMIC DNA]</scope>
    <source>
        <strain evidence="2 3">NCTC13067</strain>
    </source>
</reference>
<dbReference type="CDD" id="cd00090">
    <property type="entry name" value="HTH_ARSR"/>
    <property type="match status" value="1"/>
</dbReference>
<dbReference type="PANTHER" id="PTHR33164:SF43">
    <property type="entry name" value="HTH-TYPE TRANSCRIPTIONAL REPRESSOR YETL"/>
    <property type="match status" value="1"/>
</dbReference>
<name>A0A379E3N1_9BACT</name>
<dbReference type="Gene3D" id="1.10.10.10">
    <property type="entry name" value="Winged helix-like DNA-binding domain superfamily/Winged helix DNA-binding domain"/>
    <property type="match status" value="1"/>
</dbReference>
<protein>
    <submittedName>
        <fullName evidence="2">Transcriptional repressor MprA</fullName>
    </submittedName>
</protein>
<dbReference type="RefSeq" id="WP_025067421.1">
    <property type="nucleotide sequence ID" value="NZ_CAUTKA010000055.1"/>
</dbReference>
<dbReference type="InterPro" id="IPR039422">
    <property type="entry name" value="MarR/SlyA-like"/>
</dbReference>
<dbReference type="SUPFAM" id="SSF46785">
    <property type="entry name" value="Winged helix' DNA-binding domain"/>
    <property type="match status" value="1"/>
</dbReference>
<organism evidence="2 3">
    <name type="scientific">Prevotella denticola</name>
    <dbReference type="NCBI Taxonomy" id="28129"/>
    <lineage>
        <taxon>Bacteria</taxon>
        <taxon>Pseudomonadati</taxon>
        <taxon>Bacteroidota</taxon>
        <taxon>Bacteroidia</taxon>
        <taxon>Bacteroidales</taxon>
        <taxon>Prevotellaceae</taxon>
        <taxon>Prevotella</taxon>
    </lineage>
</organism>
<evidence type="ECO:0000313" key="2">
    <source>
        <dbReference type="EMBL" id="SUB87313.1"/>
    </source>
</evidence>